<dbReference type="eggNOG" id="KOG0619">
    <property type="taxonomic scope" value="Eukaryota"/>
</dbReference>
<dbReference type="SUPFAM" id="SSF52047">
    <property type="entry name" value="RNI-like"/>
    <property type="match status" value="1"/>
</dbReference>
<dbReference type="Proteomes" id="UP000026915">
    <property type="component" value="Chromosome 1"/>
</dbReference>
<dbReference type="GO" id="GO:0072423">
    <property type="term" value="P:response to DNA damage checkpoint signaling"/>
    <property type="evidence" value="ECO:0007669"/>
    <property type="project" value="InterPro"/>
</dbReference>
<dbReference type="InterPro" id="IPR032675">
    <property type="entry name" value="LRR_dom_sf"/>
</dbReference>
<dbReference type="InterPro" id="IPR044227">
    <property type="entry name" value="TONSOKU"/>
</dbReference>
<dbReference type="PANTHER" id="PTHR47684:SF1">
    <property type="entry name" value="PROTEIN TONSOKU"/>
    <property type="match status" value="1"/>
</dbReference>
<keyword evidence="2" id="KW-1185">Reference proteome</keyword>
<dbReference type="Gramene" id="EOX92458">
    <property type="protein sequence ID" value="EOX92458"/>
    <property type="gene ID" value="TCM_001403"/>
</dbReference>
<dbReference type="HOGENOM" id="CLU_060827_0_0_1"/>
<dbReference type="InParanoid" id="A0A061DR68"/>
<protein>
    <submittedName>
        <fullName evidence="1">Tetratricopeptide repeat (TPR)-containing-like protein</fullName>
    </submittedName>
</protein>
<sequence>MDHAYMIYNFFFFKVFPDHKICECHVLFTRLEILNISGNHLTDACGSYLSTILEKCKALYSLNVERCSITSRTIQKVVDALDIGSALTITLLAGYNNPISGNFALVGLSQQTNAIAITNLLRKLAKMKRFSNLSLNGLKLSKPVVAGLCHLSKTSCLSRLMLEGTGIGTDGALGLTQTFFSSTHEPLKLDLSYCGVTSTYVYQINTDVTFISGILELNLGGNPIMLEVLDFGCETQVQFICSGANKIDWNMIGAMNTGWQCISITAHQSSMLSKSFDPEQVSAGDGWNSSNNSGTSRACSKLEVADSEDDEIRVGTVASEFDDSCASSCQRNSSMEGQFIQELSTAIGMVKQVQGFGS</sequence>
<dbReference type="PANTHER" id="PTHR47684">
    <property type="entry name" value="PROTEIN TONSOKU"/>
    <property type="match status" value="1"/>
</dbReference>
<dbReference type="GO" id="GO:0040029">
    <property type="term" value="P:epigenetic regulation of gene expression"/>
    <property type="evidence" value="ECO:0007669"/>
    <property type="project" value="InterPro"/>
</dbReference>
<organism evidence="1 2">
    <name type="scientific">Theobroma cacao</name>
    <name type="common">Cacao</name>
    <name type="synonym">Cocoa</name>
    <dbReference type="NCBI Taxonomy" id="3641"/>
    <lineage>
        <taxon>Eukaryota</taxon>
        <taxon>Viridiplantae</taxon>
        <taxon>Streptophyta</taxon>
        <taxon>Embryophyta</taxon>
        <taxon>Tracheophyta</taxon>
        <taxon>Spermatophyta</taxon>
        <taxon>Magnoliopsida</taxon>
        <taxon>eudicotyledons</taxon>
        <taxon>Gunneridae</taxon>
        <taxon>Pentapetalae</taxon>
        <taxon>rosids</taxon>
        <taxon>malvids</taxon>
        <taxon>Malvales</taxon>
        <taxon>Malvaceae</taxon>
        <taxon>Byttnerioideae</taxon>
        <taxon>Theobroma</taxon>
    </lineage>
</organism>
<gene>
    <name evidence="1" type="ORF">TCM_001403</name>
</gene>
<name>A0A061DR68_THECC</name>
<dbReference type="GO" id="GO:0009933">
    <property type="term" value="P:meristem structural organization"/>
    <property type="evidence" value="ECO:0007669"/>
    <property type="project" value="InterPro"/>
</dbReference>
<dbReference type="EMBL" id="CM001879">
    <property type="protein sequence ID" value="EOX92458.1"/>
    <property type="molecule type" value="Genomic_DNA"/>
</dbReference>
<dbReference type="Gene3D" id="3.80.10.10">
    <property type="entry name" value="Ribonuclease Inhibitor"/>
    <property type="match status" value="2"/>
</dbReference>
<proteinExistence type="predicted"/>
<accession>A0A061DR68</accession>
<dbReference type="AlphaFoldDB" id="A0A061DR68"/>
<dbReference type="GO" id="GO:0005634">
    <property type="term" value="C:nucleus"/>
    <property type="evidence" value="ECO:0007669"/>
    <property type="project" value="InterPro"/>
</dbReference>
<evidence type="ECO:0000313" key="1">
    <source>
        <dbReference type="EMBL" id="EOX92458.1"/>
    </source>
</evidence>
<evidence type="ECO:0000313" key="2">
    <source>
        <dbReference type="Proteomes" id="UP000026915"/>
    </source>
</evidence>
<reference evidence="1 2" key="1">
    <citation type="journal article" date="2013" name="Genome Biol.">
        <title>The genome sequence of the most widely cultivated cacao type and its use to identify candidate genes regulating pod color.</title>
        <authorList>
            <person name="Motamayor J.C."/>
            <person name="Mockaitis K."/>
            <person name="Schmutz J."/>
            <person name="Haiminen N."/>
            <person name="Iii D.L."/>
            <person name="Cornejo O."/>
            <person name="Findley S.D."/>
            <person name="Zheng P."/>
            <person name="Utro F."/>
            <person name="Royaert S."/>
            <person name="Saski C."/>
            <person name="Jenkins J."/>
            <person name="Podicheti R."/>
            <person name="Zhao M."/>
            <person name="Scheffler B.E."/>
            <person name="Stack J.C."/>
            <person name="Feltus F.A."/>
            <person name="Mustiga G.M."/>
            <person name="Amores F."/>
            <person name="Phillips W."/>
            <person name="Marelli J.P."/>
            <person name="May G.D."/>
            <person name="Shapiro H."/>
            <person name="Ma J."/>
            <person name="Bustamante C.D."/>
            <person name="Schnell R.J."/>
            <person name="Main D."/>
            <person name="Gilbert D."/>
            <person name="Parida L."/>
            <person name="Kuhn D.N."/>
        </authorList>
    </citation>
    <scope>NUCLEOTIDE SEQUENCE [LARGE SCALE GENOMIC DNA]</scope>
    <source>
        <strain evidence="2">cv. Matina 1-6</strain>
    </source>
</reference>
<dbReference type="STRING" id="3641.A0A061DR68"/>